<keyword evidence="1 4" id="KW-0328">Glycosyltransferase</keyword>
<evidence type="ECO:0000256" key="1">
    <source>
        <dbReference type="ARBA" id="ARBA00022676"/>
    </source>
</evidence>
<evidence type="ECO:0000313" key="5">
    <source>
        <dbReference type="Proteomes" id="UP001596407"/>
    </source>
</evidence>
<dbReference type="RefSeq" id="WP_276282361.1">
    <property type="nucleotide sequence ID" value="NZ_CP119810.1"/>
</dbReference>
<proteinExistence type="predicted"/>
<dbReference type="Gene3D" id="3.40.50.2000">
    <property type="entry name" value="Glycogen Phosphorylase B"/>
    <property type="match status" value="2"/>
</dbReference>
<reference evidence="4 5" key="1">
    <citation type="journal article" date="2019" name="Int. J. Syst. Evol. Microbiol.">
        <title>The Global Catalogue of Microorganisms (GCM) 10K type strain sequencing project: providing services to taxonomists for standard genome sequencing and annotation.</title>
        <authorList>
            <consortium name="The Broad Institute Genomics Platform"/>
            <consortium name="The Broad Institute Genome Sequencing Center for Infectious Disease"/>
            <person name="Wu L."/>
            <person name="Ma J."/>
        </authorList>
    </citation>
    <scope>NUCLEOTIDE SEQUENCE [LARGE SCALE GENOMIC DNA]</scope>
    <source>
        <strain evidence="4 5">DT72</strain>
    </source>
</reference>
<sequence length="370" mass="40509">MSGGRPTVLGFTDMRSEELVTPLEATNAPGRILSFEGTGPVAKFVRAVVRGVGVFRESEVDAILLYNGTGVLGLVSVLLAGLYRVPLVVRVNGDIYRQHADRLDELRSDDEYARTAVFLLYHLLTRLTYRVATGYVTVSEDLRERIEFGTTYPNRATATVYNPVDAAEFRNADRPDESDVDLAGNRVLVTVTNLDFEGKCRGTVEIIDAVADVLAENDDVTYVVAGDGTYLDALETYVETRVPDETAERIHLLGYVDDVPSLLAAADVFVYKSYIDGYPNVILEAQAAGLPVIANPAYGIGEQISHGRTGLLVPDDGDASYRRAVEKLLADESLRERLGRNAARTVRDENAHERVGDELLAAVSRIVARR</sequence>
<dbReference type="AlphaFoldDB" id="A0ABD5WFM6"/>
<feature type="domain" description="Glycosyl transferase family 1" evidence="3">
    <location>
        <begin position="202"/>
        <end position="343"/>
    </location>
</feature>
<keyword evidence="5" id="KW-1185">Reference proteome</keyword>
<comment type="caution">
    <text evidence="4">The sequence shown here is derived from an EMBL/GenBank/DDBJ whole genome shotgun (WGS) entry which is preliminary data.</text>
</comment>
<dbReference type="GO" id="GO:0016757">
    <property type="term" value="F:glycosyltransferase activity"/>
    <property type="evidence" value="ECO:0007669"/>
    <property type="project" value="UniProtKB-KW"/>
</dbReference>
<dbReference type="Pfam" id="PF00534">
    <property type="entry name" value="Glycos_transf_1"/>
    <property type="match status" value="1"/>
</dbReference>
<keyword evidence="2 4" id="KW-0808">Transferase</keyword>
<dbReference type="CDD" id="cd03801">
    <property type="entry name" value="GT4_PimA-like"/>
    <property type="match status" value="1"/>
</dbReference>
<dbReference type="SUPFAM" id="SSF53756">
    <property type="entry name" value="UDP-Glycosyltransferase/glycogen phosphorylase"/>
    <property type="match status" value="1"/>
</dbReference>
<dbReference type="PANTHER" id="PTHR12526">
    <property type="entry name" value="GLYCOSYLTRANSFERASE"/>
    <property type="match status" value="1"/>
</dbReference>
<dbReference type="InterPro" id="IPR001296">
    <property type="entry name" value="Glyco_trans_1"/>
</dbReference>
<dbReference type="EMBL" id="JBHSZH010000001">
    <property type="protein sequence ID" value="MFC7079038.1"/>
    <property type="molecule type" value="Genomic_DNA"/>
</dbReference>
<evidence type="ECO:0000313" key="4">
    <source>
        <dbReference type="EMBL" id="MFC7079038.1"/>
    </source>
</evidence>
<dbReference type="EC" id="2.4.-.-" evidence="4"/>
<evidence type="ECO:0000256" key="2">
    <source>
        <dbReference type="ARBA" id="ARBA00022679"/>
    </source>
</evidence>
<accession>A0ABD5WFM6</accession>
<evidence type="ECO:0000259" key="3">
    <source>
        <dbReference type="Pfam" id="PF00534"/>
    </source>
</evidence>
<dbReference type="Proteomes" id="UP001596407">
    <property type="component" value="Unassembled WGS sequence"/>
</dbReference>
<name>A0ABD5WFM6_9EURY</name>
<gene>
    <name evidence="4" type="ORF">ACFQJ6_01710</name>
</gene>
<dbReference type="PANTHER" id="PTHR12526:SF510">
    <property type="entry name" value="D-INOSITOL 3-PHOSPHATE GLYCOSYLTRANSFERASE"/>
    <property type="match status" value="1"/>
</dbReference>
<dbReference type="GeneID" id="79305488"/>
<organism evidence="4 5">
    <name type="scientific">Halorussus caseinilyticus</name>
    <dbReference type="NCBI Taxonomy" id="3034025"/>
    <lineage>
        <taxon>Archaea</taxon>
        <taxon>Methanobacteriati</taxon>
        <taxon>Methanobacteriota</taxon>
        <taxon>Stenosarchaea group</taxon>
        <taxon>Halobacteria</taxon>
        <taxon>Halobacteriales</taxon>
        <taxon>Haladaptataceae</taxon>
        <taxon>Halorussus</taxon>
    </lineage>
</organism>
<protein>
    <submittedName>
        <fullName evidence="4">Glycosyltransferase family 4 protein</fullName>
        <ecNumber evidence="4">2.4.-.-</ecNumber>
    </submittedName>
</protein>